<proteinExistence type="predicted"/>
<evidence type="ECO:0000313" key="1">
    <source>
        <dbReference type="EMBL" id="MBB4893725.1"/>
    </source>
</evidence>
<dbReference type="EMBL" id="JACHJH010000003">
    <property type="protein sequence ID" value="MBB4893725.1"/>
    <property type="molecule type" value="Genomic_DNA"/>
</dbReference>
<evidence type="ECO:0000313" key="2">
    <source>
        <dbReference type="Proteomes" id="UP000556084"/>
    </source>
</evidence>
<name>A0A7W7LNY5_9ACTN</name>
<comment type="caution">
    <text evidence="1">The sequence shown here is derived from an EMBL/GenBank/DDBJ whole genome shotgun (WGS) entry which is preliminary data.</text>
</comment>
<gene>
    <name evidence="1" type="ORF">FHS39_002756</name>
</gene>
<sequence length="61" mass="6843">METLRSFPAIGKDEMIRYFTLASVRAARRPALGGCVRAGLDERGHRPLRRRGTDDPSMVDI</sequence>
<dbReference type="RefSeq" id="WP_184349575.1">
    <property type="nucleotide sequence ID" value="NZ_JACHJH010000003.1"/>
</dbReference>
<organism evidence="1 2">
    <name type="scientific">Streptomyces olivoverticillatus</name>
    <dbReference type="NCBI Taxonomy" id="66427"/>
    <lineage>
        <taxon>Bacteria</taxon>
        <taxon>Bacillati</taxon>
        <taxon>Actinomycetota</taxon>
        <taxon>Actinomycetes</taxon>
        <taxon>Kitasatosporales</taxon>
        <taxon>Streptomycetaceae</taxon>
        <taxon>Streptomyces</taxon>
    </lineage>
</organism>
<reference evidence="1 2" key="1">
    <citation type="submission" date="2020-08" db="EMBL/GenBank/DDBJ databases">
        <title>Genomic Encyclopedia of Type Strains, Phase III (KMG-III): the genomes of soil and plant-associated and newly described type strains.</title>
        <authorList>
            <person name="Whitman W."/>
        </authorList>
    </citation>
    <scope>NUCLEOTIDE SEQUENCE [LARGE SCALE GENOMIC DNA]</scope>
    <source>
        <strain evidence="1 2">CECT 3266</strain>
    </source>
</reference>
<dbReference type="AlphaFoldDB" id="A0A7W7LNY5"/>
<protein>
    <submittedName>
        <fullName evidence="1">Uncharacterized protein</fullName>
    </submittedName>
</protein>
<keyword evidence="2" id="KW-1185">Reference proteome</keyword>
<dbReference type="Proteomes" id="UP000556084">
    <property type="component" value="Unassembled WGS sequence"/>
</dbReference>
<accession>A0A7W7LNY5</accession>